<gene>
    <name evidence="2" type="ORF">LTR84_006347</name>
</gene>
<comment type="caution">
    <text evidence="2">The sequence shown here is derived from an EMBL/GenBank/DDBJ whole genome shotgun (WGS) entry which is preliminary data.</text>
</comment>
<proteinExistence type="predicted"/>
<evidence type="ECO:0000256" key="1">
    <source>
        <dbReference type="SAM" id="MobiDB-lite"/>
    </source>
</evidence>
<dbReference type="EMBL" id="JAVRRD010000024">
    <property type="protein sequence ID" value="KAK5047682.1"/>
    <property type="molecule type" value="Genomic_DNA"/>
</dbReference>
<dbReference type="GeneID" id="89974519"/>
<dbReference type="AlphaFoldDB" id="A0AAV9N199"/>
<evidence type="ECO:0000313" key="2">
    <source>
        <dbReference type="EMBL" id="KAK5047682.1"/>
    </source>
</evidence>
<dbReference type="RefSeq" id="XP_064703209.1">
    <property type="nucleotide sequence ID" value="XM_064849908.1"/>
</dbReference>
<feature type="region of interest" description="Disordered" evidence="1">
    <location>
        <begin position="1"/>
        <end position="94"/>
    </location>
</feature>
<sequence length="302" mass="33480">MQNQYGYPPTQYQQPQQQPCQQPYQQHYGPPQPGYSQSQPYQQPAGPGGYGYADPNNAGQYYQQGQNHPPPTVNHQSPPLPSPQLSQQHAPSVKSGAANAFPHLCAPGTNTIALTIVDKGDKKDFVVAPGAPKTQPLYTSKITKSGTFSSTKAKIQYHDGQSKKPKTICKLKYHEHYVELAFPWLKWDLWPFAENNTYWGSDVGTRQDHSLEWKFMGGYKDKGGFVIRLFDVDEAYEDVCNIVMTDHYSGTIEIDALSLKNQDALDEMVTVALATLDVYRGQQSAPDRAGMVPSSSSSSDSD</sequence>
<accession>A0AAV9N199</accession>
<reference evidence="2 3" key="1">
    <citation type="submission" date="2023-08" db="EMBL/GenBank/DDBJ databases">
        <title>Black Yeasts Isolated from many extreme environments.</title>
        <authorList>
            <person name="Coleine C."/>
            <person name="Stajich J.E."/>
            <person name="Selbmann L."/>
        </authorList>
    </citation>
    <scope>NUCLEOTIDE SEQUENCE [LARGE SCALE GENOMIC DNA]</scope>
    <source>
        <strain evidence="2 3">CCFEE 5792</strain>
    </source>
</reference>
<keyword evidence="3" id="KW-1185">Reference proteome</keyword>
<evidence type="ECO:0000313" key="3">
    <source>
        <dbReference type="Proteomes" id="UP001358417"/>
    </source>
</evidence>
<organism evidence="2 3">
    <name type="scientific">Exophiala bonariae</name>
    <dbReference type="NCBI Taxonomy" id="1690606"/>
    <lineage>
        <taxon>Eukaryota</taxon>
        <taxon>Fungi</taxon>
        <taxon>Dikarya</taxon>
        <taxon>Ascomycota</taxon>
        <taxon>Pezizomycotina</taxon>
        <taxon>Eurotiomycetes</taxon>
        <taxon>Chaetothyriomycetidae</taxon>
        <taxon>Chaetothyriales</taxon>
        <taxon>Herpotrichiellaceae</taxon>
        <taxon>Exophiala</taxon>
    </lineage>
</organism>
<feature type="compositionally biased region" description="Pro residues" evidence="1">
    <location>
        <begin position="68"/>
        <end position="82"/>
    </location>
</feature>
<feature type="compositionally biased region" description="Low complexity" evidence="1">
    <location>
        <begin position="83"/>
        <end position="92"/>
    </location>
</feature>
<name>A0AAV9N199_9EURO</name>
<feature type="compositionally biased region" description="Low complexity" evidence="1">
    <location>
        <begin position="1"/>
        <end position="45"/>
    </location>
</feature>
<protein>
    <submittedName>
        <fullName evidence="2">Uncharacterized protein</fullName>
    </submittedName>
</protein>
<dbReference type="Proteomes" id="UP001358417">
    <property type="component" value="Unassembled WGS sequence"/>
</dbReference>